<dbReference type="FunFam" id="3.40.605.10:FF:000012">
    <property type="entry name" value="NAD-dependent succinate-semialdehyde dehydrogenase"/>
    <property type="match status" value="1"/>
</dbReference>
<keyword evidence="2" id="KW-0521">NADP</keyword>
<dbReference type="InterPro" id="IPR050740">
    <property type="entry name" value="Aldehyde_DH_Superfamily"/>
</dbReference>
<dbReference type="Pfam" id="PF00171">
    <property type="entry name" value="Aldedh"/>
    <property type="match status" value="1"/>
</dbReference>
<dbReference type="InterPro" id="IPR016163">
    <property type="entry name" value="Ald_DH_C"/>
</dbReference>
<accession>A0A9P4QZ39</accession>
<dbReference type="PANTHER" id="PTHR43353:SF2">
    <property type="entry name" value="ALDEHYDE DEHYDROGENASE FAMILY PROTEIN (AFU_ORTHOLOGUE AFUA_8G05520)"/>
    <property type="match status" value="1"/>
</dbReference>
<evidence type="ECO:0000313" key="5">
    <source>
        <dbReference type="EMBL" id="KAF2733853.1"/>
    </source>
</evidence>
<dbReference type="PANTHER" id="PTHR43353">
    <property type="entry name" value="SUCCINATE-SEMIALDEHYDE DEHYDROGENASE, MITOCHONDRIAL"/>
    <property type="match status" value="1"/>
</dbReference>
<evidence type="ECO:0000313" key="6">
    <source>
        <dbReference type="Proteomes" id="UP000799444"/>
    </source>
</evidence>
<feature type="domain" description="Aldehyde dehydrogenase" evidence="4">
    <location>
        <begin position="20"/>
        <end position="472"/>
    </location>
</feature>
<keyword evidence="3" id="KW-0560">Oxidoreductase</keyword>
<dbReference type="InterPro" id="IPR016160">
    <property type="entry name" value="Ald_DH_CS_CYS"/>
</dbReference>
<keyword evidence="6" id="KW-1185">Reference proteome</keyword>
<sequence length="477" mass="50627">MANEDFTVPLFIDGEDIASTSTFDVVSPASTKTCWRAVSATPKEAIRAVESAQHAFASWSQTKPSARMAILLKAADILESNIEEYASYMMTEMGADIGAAQFFVTPLAIAMCRDIAGHISGICGRVPAVAKEGQSAMIWKEPYGVVLGIVPWNAPYVFAIRAAATAVATGNTTILKSSELTPRCYYAVAKVFQQAGLPNGVLNVISCRPDDAPNVVNAMIEHPAVRKINFTGSASTGRKIARICGGNLKPCLMELGGKNSAIVLEDADLQKAAGECLAGAFLNAGQICMGTDRILVHSSIARDFVNVLNEQLAAAAKSSDPLPNVVSVASKTRLAKLITEAISHGAKVVAGNDTQSTPGAGFIPTILQDVNAKSEFHQEEGFGPLASIVTFNNEEEAISFANSTPYGLSAAVFTKDLRRGFSIAKKLESGAVHINSMTVHDEAALPMGGMKNSGWGRFNAEEGMDEFLIRKCVTWDD</sequence>
<dbReference type="InterPro" id="IPR015590">
    <property type="entry name" value="Aldehyde_DH_dom"/>
</dbReference>
<dbReference type="GO" id="GO:0009450">
    <property type="term" value="P:gamma-aminobutyric acid catabolic process"/>
    <property type="evidence" value="ECO:0007669"/>
    <property type="project" value="TreeGrafter"/>
</dbReference>
<gene>
    <name evidence="5" type="ORF">EJ04DRAFT_257659</name>
</gene>
<reference evidence="5" key="1">
    <citation type="journal article" date="2020" name="Stud. Mycol.">
        <title>101 Dothideomycetes genomes: a test case for predicting lifestyles and emergence of pathogens.</title>
        <authorList>
            <person name="Haridas S."/>
            <person name="Albert R."/>
            <person name="Binder M."/>
            <person name="Bloem J."/>
            <person name="Labutti K."/>
            <person name="Salamov A."/>
            <person name="Andreopoulos B."/>
            <person name="Baker S."/>
            <person name="Barry K."/>
            <person name="Bills G."/>
            <person name="Bluhm B."/>
            <person name="Cannon C."/>
            <person name="Castanera R."/>
            <person name="Culley D."/>
            <person name="Daum C."/>
            <person name="Ezra D."/>
            <person name="Gonzalez J."/>
            <person name="Henrissat B."/>
            <person name="Kuo A."/>
            <person name="Liang C."/>
            <person name="Lipzen A."/>
            <person name="Lutzoni F."/>
            <person name="Magnuson J."/>
            <person name="Mondo S."/>
            <person name="Nolan M."/>
            <person name="Ohm R."/>
            <person name="Pangilinan J."/>
            <person name="Park H.-J."/>
            <person name="Ramirez L."/>
            <person name="Alfaro M."/>
            <person name="Sun H."/>
            <person name="Tritt A."/>
            <person name="Yoshinaga Y."/>
            <person name="Zwiers L.-H."/>
            <person name="Turgeon B."/>
            <person name="Goodwin S."/>
            <person name="Spatafora J."/>
            <person name="Crous P."/>
            <person name="Grigoriev I."/>
        </authorList>
    </citation>
    <scope>NUCLEOTIDE SEQUENCE</scope>
    <source>
        <strain evidence="5">CBS 125425</strain>
    </source>
</reference>
<dbReference type="OrthoDB" id="310895at2759"/>
<evidence type="ECO:0000256" key="1">
    <source>
        <dbReference type="ARBA" id="ARBA00009986"/>
    </source>
</evidence>
<dbReference type="PROSITE" id="PS00070">
    <property type="entry name" value="ALDEHYDE_DEHYDR_CYS"/>
    <property type="match status" value="1"/>
</dbReference>
<dbReference type="Gene3D" id="3.40.605.10">
    <property type="entry name" value="Aldehyde Dehydrogenase, Chain A, domain 1"/>
    <property type="match status" value="1"/>
</dbReference>
<proteinExistence type="inferred from homology"/>
<protein>
    <submittedName>
        <fullName evidence="5">Aldehyde dehydrogenase family protein</fullName>
    </submittedName>
</protein>
<comment type="caution">
    <text evidence="5">The sequence shown here is derived from an EMBL/GenBank/DDBJ whole genome shotgun (WGS) entry which is preliminary data.</text>
</comment>
<evidence type="ECO:0000256" key="3">
    <source>
        <dbReference type="ARBA" id="ARBA00023002"/>
    </source>
</evidence>
<name>A0A9P4QZ39_9PLEO</name>
<dbReference type="SUPFAM" id="SSF53720">
    <property type="entry name" value="ALDH-like"/>
    <property type="match status" value="1"/>
</dbReference>
<evidence type="ECO:0000259" key="4">
    <source>
        <dbReference type="Pfam" id="PF00171"/>
    </source>
</evidence>
<comment type="similarity">
    <text evidence="1">Belongs to the aldehyde dehydrogenase family.</text>
</comment>
<dbReference type="Proteomes" id="UP000799444">
    <property type="component" value="Unassembled WGS sequence"/>
</dbReference>
<dbReference type="EMBL" id="ML996155">
    <property type="protein sequence ID" value="KAF2733853.1"/>
    <property type="molecule type" value="Genomic_DNA"/>
</dbReference>
<dbReference type="InterPro" id="IPR016161">
    <property type="entry name" value="Ald_DH/histidinol_DH"/>
</dbReference>
<dbReference type="Gene3D" id="3.40.309.10">
    <property type="entry name" value="Aldehyde Dehydrogenase, Chain A, domain 2"/>
    <property type="match status" value="1"/>
</dbReference>
<dbReference type="GO" id="GO:0004777">
    <property type="term" value="F:succinate-semialdehyde dehydrogenase (NAD+) activity"/>
    <property type="evidence" value="ECO:0007669"/>
    <property type="project" value="TreeGrafter"/>
</dbReference>
<organism evidence="5 6">
    <name type="scientific">Polyplosphaeria fusca</name>
    <dbReference type="NCBI Taxonomy" id="682080"/>
    <lineage>
        <taxon>Eukaryota</taxon>
        <taxon>Fungi</taxon>
        <taxon>Dikarya</taxon>
        <taxon>Ascomycota</taxon>
        <taxon>Pezizomycotina</taxon>
        <taxon>Dothideomycetes</taxon>
        <taxon>Pleosporomycetidae</taxon>
        <taxon>Pleosporales</taxon>
        <taxon>Tetraplosphaeriaceae</taxon>
        <taxon>Polyplosphaeria</taxon>
    </lineage>
</organism>
<dbReference type="InterPro" id="IPR016162">
    <property type="entry name" value="Ald_DH_N"/>
</dbReference>
<dbReference type="AlphaFoldDB" id="A0A9P4QZ39"/>
<evidence type="ECO:0000256" key="2">
    <source>
        <dbReference type="ARBA" id="ARBA00022857"/>
    </source>
</evidence>
<dbReference type="CDD" id="cd07105">
    <property type="entry name" value="ALDH_SaliADH"/>
    <property type="match status" value="1"/>
</dbReference>